<gene>
    <name evidence="2" type="ORF">GCM10007207_05230</name>
</gene>
<organism evidence="2 3">
    <name type="scientific">Asaia siamensis</name>
    <dbReference type="NCBI Taxonomy" id="110479"/>
    <lineage>
        <taxon>Bacteria</taxon>
        <taxon>Pseudomonadati</taxon>
        <taxon>Pseudomonadota</taxon>
        <taxon>Alphaproteobacteria</taxon>
        <taxon>Acetobacterales</taxon>
        <taxon>Acetobacteraceae</taxon>
        <taxon>Asaia</taxon>
    </lineage>
</organism>
<evidence type="ECO:0000313" key="3">
    <source>
        <dbReference type="Proteomes" id="UP000637769"/>
    </source>
</evidence>
<dbReference type="EMBL" id="BMCH01000001">
    <property type="protein sequence ID" value="GGC22920.1"/>
    <property type="molecule type" value="Genomic_DNA"/>
</dbReference>
<dbReference type="RefSeq" id="WP_267310659.1">
    <property type="nucleotide sequence ID" value="NZ_JABXXW010000001.1"/>
</dbReference>
<evidence type="ECO:0000256" key="1">
    <source>
        <dbReference type="SAM" id="Phobius"/>
    </source>
</evidence>
<comment type="caution">
    <text evidence="2">The sequence shown here is derived from an EMBL/GenBank/DDBJ whole genome shotgun (WGS) entry which is preliminary data.</text>
</comment>
<protein>
    <submittedName>
        <fullName evidence="2">Uncharacterized protein</fullName>
    </submittedName>
</protein>
<keyword evidence="3" id="KW-1185">Reference proteome</keyword>
<accession>A0ABQ1LCW7</accession>
<reference evidence="3" key="1">
    <citation type="journal article" date="2019" name="Int. J. Syst. Evol. Microbiol.">
        <title>The Global Catalogue of Microorganisms (GCM) 10K type strain sequencing project: providing services to taxonomists for standard genome sequencing and annotation.</title>
        <authorList>
            <consortium name="The Broad Institute Genomics Platform"/>
            <consortium name="The Broad Institute Genome Sequencing Center for Infectious Disease"/>
            <person name="Wu L."/>
            <person name="Ma J."/>
        </authorList>
    </citation>
    <scope>NUCLEOTIDE SEQUENCE [LARGE SCALE GENOMIC DNA]</scope>
    <source>
        <strain evidence="3">CCM 7132</strain>
    </source>
</reference>
<keyword evidence="1" id="KW-1133">Transmembrane helix</keyword>
<sequence length="64" mass="7237">MTREDDAWFNADETANEMEEQAGIAEPAQTVSSFLFSIILPCLVVGVLLIVTLWWLIDRFHLLG</sequence>
<keyword evidence="1" id="KW-0472">Membrane</keyword>
<evidence type="ECO:0000313" key="2">
    <source>
        <dbReference type="EMBL" id="GGC22920.1"/>
    </source>
</evidence>
<keyword evidence="1" id="KW-0812">Transmembrane</keyword>
<feature type="transmembrane region" description="Helical" evidence="1">
    <location>
        <begin position="34"/>
        <end position="57"/>
    </location>
</feature>
<proteinExistence type="predicted"/>
<dbReference type="Proteomes" id="UP000637769">
    <property type="component" value="Unassembled WGS sequence"/>
</dbReference>
<name>A0ABQ1LCW7_9PROT</name>